<reference evidence="21" key="2">
    <citation type="journal article" date="2009" name="J. Med. Virol.">
        <title>Molecular epidemiology of HCV genotypes among injection drug users in Taiwan: Full-length sequences of two new subtype 6w strains and a recombinant form_2b6w.</title>
        <authorList>
            <person name="Lee Y.M."/>
            <person name="Lin H.J."/>
            <person name="Chen Y.J."/>
            <person name="Lee C.M."/>
            <person name="Wang S.F."/>
            <person name="Chang K.Y."/>
            <person name="Chen T.L."/>
            <person name="Liu H.F."/>
            <person name="Chen Y.M."/>
        </authorList>
    </citation>
    <scope>NUCLEOTIDE SEQUENCE</scope>
    <source>
        <strain evidence="21">D336</strain>
    </source>
</reference>
<keyword evidence="11" id="KW-0946">Virion</keyword>
<evidence type="ECO:0000256" key="7">
    <source>
        <dbReference type="ARBA" id="ARBA00022581"/>
    </source>
</evidence>
<feature type="non-terminal residue" evidence="21">
    <location>
        <position position="110"/>
    </location>
</feature>
<evidence type="ECO:0000256" key="6">
    <source>
        <dbReference type="ARBA" id="ARBA00022510"/>
    </source>
</evidence>
<evidence type="ECO:0000313" key="21">
    <source>
        <dbReference type="EMBL" id="ACT37193.1"/>
    </source>
</evidence>
<feature type="non-terminal residue" evidence="21">
    <location>
        <position position="1"/>
    </location>
</feature>
<evidence type="ECO:0000256" key="11">
    <source>
        <dbReference type="ARBA" id="ARBA00022844"/>
    </source>
</evidence>
<dbReference type="Pfam" id="PF01539">
    <property type="entry name" value="HCV_env"/>
    <property type="match status" value="1"/>
</dbReference>
<dbReference type="GO" id="GO:0044167">
    <property type="term" value="C:host cell endoplasmic reticulum membrane"/>
    <property type="evidence" value="ECO:0007669"/>
    <property type="project" value="UniProtKB-SubCell"/>
</dbReference>
<evidence type="ECO:0000256" key="17">
    <source>
        <dbReference type="ARBA" id="ARBA00023184"/>
    </source>
</evidence>
<keyword evidence="19" id="KW-1160">Virus entry into host cell</keyword>
<evidence type="ECO:0000256" key="9">
    <source>
        <dbReference type="ARBA" id="ARBA00022692"/>
    </source>
</evidence>
<protein>
    <recommendedName>
        <fullName evidence="4">Genome polyprotein</fullName>
    </recommendedName>
</protein>
<evidence type="ECO:0000256" key="2">
    <source>
        <dbReference type="ARBA" id="ARBA00004482"/>
    </source>
</evidence>
<keyword evidence="7" id="KW-0945">Host-virus interaction</keyword>
<keyword evidence="12" id="KW-1043">Host membrane</keyword>
<evidence type="ECO:0000256" key="12">
    <source>
        <dbReference type="ARBA" id="ARBA00022870"/>
    </source>
</evidence>
<dbReference type="Gene3D" id="3.30.160.890">
    <property type="entry name" value="Hepatitis C virus envelope glycoprotein E1, chain C"/>
    <property type="match status" value="1"/>
</dbReference>
<keyword evidence="5" id="KW-1168">Fusion of virus membrane with host membrane</keyword>
<evidence type="ECO:0000256" key="18">
    <source>
        <dbReference type="ARBA" id="ARBA00023190"/>
    </source>
</evidence>
<keyword evidence="18" id="KW-1041">Host lipid droplet</keyword>
<keyword evidence="10" id="KW-1161">Viral attachment to host cell</keyword>
<evidence type="ECO:0000256" key="10">
    <source>
        <dbReference type="ARBA" id="ARBA00022804"/>
    </source>
</evidence>
<dbReference type="InterPro" id="IPR002519">
    <property type="entry name" value="HCV_Env"/>
</dbReference>
<keyword evidence="13" id="KW-0261">Viral envelope protein</keyword>
<name>D1G2H0_9HEPC</name>
<evidence type="ECO:0000256" key="8">
    <source>
        <dbReference type="ARBA" id="ARBA00022595"/>
    </source>
</evidence>
<dbReference type="GO" id="GO:0019062">
    <property type="term" value="P:virion attachment to host cell"/>
    <property type="evidence" value="ECO:0007669"/>
    <property type="project" value="UniProtKB-KW"/>
</dbReference>
<evidence type="ECO:0000256" key="16">
    <source>
        <dbReference type="ARBA" id="ARBA00023180"/>
    </source>
</evidence>
<dbReference type="GO" id="GO:0046718">
    <property type="term" value="P:symbiont entry into host cell"/>
    <property type="evidence" value="ECO:0007669"/>
    <property type="project" value="UniProtKB-KW"/>
</dbReference>
<proteinExistence type="predicted"/>
<feature type="domain" description="Hepatitis C virus Envelope glycoprotein E1" evidence="20">
    <location>
        <begin position="2"/>
        <end position="109"/>
    </location>
</feature>
<keyword evidence="9" id="KW-0812">Transmembrane</keyword>
<dbReference type="EMBL" id="FJ515132">
    <property type="protein sequence ID" value="ACT37193.1"/>
    <property type="molecule type" value="Genomic_RNA"/>
</dbReference>
<dbReference type="GO" id="GO:0055036">
    <property type="term" value="C:virion membrane"/>
    <property type="evidence" value="ECO:0007669"/>
    <property type="project" value="UniProtKB-SubCell"/>
</dbReference>
<accession>D1G2H0</accession>
<evidence type="ECO:0000256" key="4">
    <source>
        <dbReference type="ARBA" id="ARBA00020107"/>
    </source>
</evidence>
<evidence type="ECO:0000256" key="15">
    <source>
        <dbReference type="ARBA" id="ARBA00023136"/>
    </source>
</evidence>
<keyword evidence="17" id="KW-1038">Host endoplasmic reticulum</keyword>
<dbReference type="GO" id="GO:0019031">
    <property type="term" value="C:viral envelope"/>
    <property type="evidence" value="ECO:0007669"/>
    <property type="project" value="UniProtKB-KW"/>
</dbReference>
<evidence type="ECO:0000259" key="20">
    <source>
        <dbReference type="Pfam" id="PF01539"/>
    </source>
</evidence>
<comment type="subcellular location">
    <subcellularLocation>
        <location evidence="2">Host endoplasmic reticulum membrane</location>
        <topology evidence="2">Single-pass type I membrane protein</topology>
    </subcellularLocation>
    <subcellularLocation>
        <location evidence="1">Host lipid droplet</location>
    </subcellularLocation>
    <subcellularLocation>
        <location evidence="3">Virion membrane</location>
        <topology evidence="3">Single-pass type I membrane protein</topology>
    </subcellularLocation>
</comment>
<dbReference type="GO" id="GO:0039654">
    <property type="term" value="P:fusion of virus membrane with host endosome membrane"/>
    <property type="evidence" value="ECO:0007669"/>
    <property type="project" value="UniProtKB-KW"/>
</dbReference>
<dbReference type="euHCVdb" id="FJ515132"/>
<keyword evidence="16" id="KW-0325">Glycoprotein</keyword>
<evidence type="ECO:0000256" key="19">
    <source>
        <dbReference type="ARBA" id="ARBA00023296"/>
    </source>
</evidence>
<evidence type="ECO:0000256" key="3">
    <source>
        <dbReference type="ARBA" id="ARBA00004563"/>
    </source>
</evidence>
<keyword evidence="8" id="KW-1162">Viral penetration into host cytoplasm</keyword>
<evidence type="ECO:0000256" key="1">
    <source>
        <dbReference type="ARBA" id="ARBA00004338"/>
    </source>
</evidence>
<evidence type="ECO:0000256" key="13">
    <source>
        <dbReference type="ARBA" id="ARBA00022879"/>
    </source>
</evidence>
<keyword evidence="6" id="KW-1170">Fusion of virus membrane with host endosomal membrane</keyword>
<evidence type="ECO:0000256" key="14">
    <source>
        <dbReference type="ARBA" id="ARBA00022989"/>
    </source>
</evidence>
<dbReference type="GO" id="GO:0044186">
    <property type="term" value="C:host cell lipid droplet"/>
    <property type="evidence" value="ECO:0007669"/>
    <property type="project" value="UniProtKB-SubCell"/>
</dbReference>
<sequence length="110" mass="12156">GIYHVTITAPLSIVFEAEDVIMHTPGCVPWVREDNHSRWWGGVPPPLALKNARPPTTNIPRHGVSFGGRGAFCSLVDVGDFWRSVFLVSQMFPFSPPPYETVDDCNCSLS</sequence>
<evidence type="ECO:0000256" key="5">
    <source>
        <dbReference type="ARBA" id="ARBA00022506"/>
    </source>
</evidence>
<reference evidence="21" key="1">
    <citation type="submission" date="2008-12" db="EMBL/GenBank/DDBJ databases">
        <authorList>
            <person name="Chen Y.-M."/>
            <person name="Chen T.-L."/>
            <person name="Lee C.-M."/>
            <person name="Lee Y.-M."/>
            <person name="Chen C.-Y."/>
            <person name="Lin H.-J."/>
        </authorList>
    </citation>
    <scope>NUCLEOTIDE SEQUENCE</scope>
    <source>
        <strain evidence="21">D336</strain>
    </source>
</reference>
<organism evidence="21">
    <name type="scientific">Hepacivirus hominis</name>
    <dbReference type="NCBI Taxonomy" id="3052230"/>
    <lineage>
        <taxon>Viruses</taxon>
        <taxon>Riboviria</taxon>
        <taxon>Orthornavirae</taxon>
        <taxon>Kitrinoviricota</taxon>
        <taxon>Flasuviricetes</taxon>
        <taxon>Amarillovirales</taxon>
        <taxon>Flaviviridae</taxon>
        <taxon>Hepacivirus</taxon>
    </lineage>
</organism>
<keyword evidence="15" id="KW-0472">Membrane</keyword>
<keyword evidence="14" id="KW-1133">Transmembrane helix</keyword>